<dbReference type="RefSeq" id="WP_084953025.1">
    <property type="nucleotide sequence ID" value="NZ_MZZM01000030.1"/>
</dbReference>
<keyword evidence="2" id="KW-0597">Phosphoprotein</keyword>
<organism evidence="4 5">
    <name type="scientific">Mycobacterium simiae</name>
    <name type="common">Mycobacterium habana</name>
    <dbReference type="NCBI Taxonomy" id="1784"/>
    <lineage>
        <taxon>Bacteria</taxon>
        <taxon>Bacillati</taxon>
        <taxon>Actinomycetota</taxon>
        <taxon>Actinomycetes</taxon>
        <taxon>Mycobacteriales</taxon>
        <taxon>Mycobacteriaceae</taxon>
        <taxon>Mycobacterium</taxon>
        <taxon>Mycobacterium simiae complex</taxon>
    </lineage>
</organism>
<reference evidence="4 5" key="1">
    <citation type="submission" date="2017-03" db="EMBL/GenBank/DDBJ databases">
        <title>Genomic insights into Mycobacterium simiae human colonization.</title>
        <authorList>
            <person name="Steffani J.L."/>
            <person name="Brunck M.E."/>
            <person name="Cruz E."/>
            <person name="Montiel R."/>
            <person name="Barona F."/>
        </authorList>
    </citation>
    <scope>NUCLEOTIDE SEQUENCE [LARGE SCALE GENOMIC DNA]</scope>
    <source>
        <strain evidence="4 5">MsiGto</strain>
    </source>
</reference>
<dbReference type="Pfam" id="PF13469">
    <property type="entry name" value="Sulfotransfer_3"/>
    <property type="match status" value="1"/>
</dbReference>
<dbReference type="SUPFAM" id="SSF52540">
    <property type="entry name" value="P-loop containing nucleoside triphosphate hydrolases"/>
    <property type="match status" value="1"/>
</dbReference>
<feature type="domain" description="Thioester reductase (TE)" evidence="3">
    <location>
        <begin position="5"/>
        <end position="212"/>
    </location>
</feature>
<dbReference type="InterPro" id="IPR027417">
    <property type="entry name" value="P-loop_NTPase"/>
</dbReference>
<keyword evidence="5" id="KW-1185">Reference proteome</keyword>
<evidence type="ECO:0000256" key="1">
    <source>
        <dbReference type="ARBA" id="ARBA00022450"/>
    </source>
</evidence>
<proteinExistence type="predicted"/>
<dbReference type="InterPro" id="IPR036291">
    <property type="entry name" value="NAD(P)-bd_dom_sf"/>
</dbReference>
<dbReference type="Gene3D" id="3.40.50.720">
    <property type="entry name" value="NAD(P)-binding Rossmann-like Domain"/>
    <property type="match status" value="1"/>
</dbReference>
<dbReference type="PANTHER" id="PTHR44845:SF6">
    <property type="entry name" value="BETA-ALANINE-ACTIVATING ENZYME"/>
    <property type="match status" value="1"/>
</dbReference>
<dbReference type="AlphaFoldDB" id="A0A1X0XRL3"/>
<keyword evidence="1" id="KW-0596">Phosphopantetheine</keyword>
<protein>
    <recommendedName>
        <fullName evidence="3">Thioester reductase (TE) domain-containing protein</fullName>
    </recommendedName>
</protein>
<evidence type="ECO:0000313" key="4">
    <source>
        <dbReference type="EMBL" id="ORJ55541.1"/>
    </source>
</evidence>
<sequence length="764" mass="84301">MHWAITGATGFLGIHILSEILRGDDTFTLLTRPDADPITRIHKALPLADVNTAPHRQTWTEGELRERLRIVSVDLAAPRLGLTQRQFRELADSLDAILHCAGIIELDADLDDLRRTNVGGTTRILELAEAGARAPDLFHVSTAFVAGKRRTGLIYETELGDDQGFENNYERSKFESESLVGDWARRTGRRVVVLRPSALIVDRPPHPDFPLHPLSFLSTSADSGMRLFSVSGRPMRTNMSMRLSGDPNGHLNYMPAGEAADEMVRLMRSAPDGLNTYHVVHHHDVAVQTLVELFNALSPIPLTLVEGPIEDPNLLERRLRWASGFMPYLEHSRTYDTTGARAVLGEPHRNTVVDLDYLLNSVGRHKRYFTVNPETRQVRGSAPPPLPCVRRPFDVAARGAEAHHRSAGPIRGLTFIVTVGRSGSTALSRVLGAHPDVLSLNEFYLSVRASSVVDHTLSGAQFWRMLADPHPIFDSMVRGGSAMPEFVYPRLDGTRFDASTTGIPAISMMTLPHLSSDPDGVFDALAAEIRAWPEQPARLHYKRLFAWLARHFGGTVVVERSAMSLSSVPWLRETFPDAKFVHLYRNGPDTAVSMSRHTGFRLMALIQDALELLDLDPEHRHPGLRLDPTAIPIELASLLGDTCDVDYLMGQNLPVVRFARMWSELIVTGEAELAGLPTDRYLPLSYADLVGDPRSSLTRLASFLDVEADPQWLDFGNDIIDPTLSGASNRLSPEDRRAVTECCAAATALLADHAVAAGQISAAR</sequence>
<evidence type="ECO:0000256" key="2">
    <source>
        <dbReference type="ARBA" id="ARBA00022553"/>
    </source>
</evidence>
<dbReference type="PANTHER" id="PTHR44845">
    <property type="entry name" value="CARRIER DOMAIN-CONTAINING PROTEIN"/>
    <property type="match status" value="1"/>
</dbReference>
<gene>
    <name evidence="4" type="ORF">B5M45_24575</name>
</gene>
<dbReference type="Proteomes" id="UP000193040">
    <property type="component" value="Unassembled WGS sequence"/>
</dbReference>
<dbReference type="SUPFAM" id="SSF51735">
    <property type="entry name" value="NAD(P)-binding Rossmann-fold domains"/>
    <property type="match status" value="1"/>
</dbReference>
<evidence type="ECO:0000259" key="3">
    <source>
        <dbReference type="Pfam" id="PF07993"/>
    </source>
</evidence>
<dbReference type="Pfam" id="PF07993">
    <property type="entry name" value="NAD_binding_4"/>
    <property type="match status" value="1"/>
</dbReference>
<dbReference type="EMBL" id="MZZM01000030">
    <property type="protein sequence ID" value="ORJ55541.1"/>
    <property type="molecule type" value="Genomic_DNA"/>
</dbReference>
<comment type="caution">
    <text evidence="4">The sequence shown here is derived from an EMBL/GenBank/DDBJ whole genome shotgun (WGS) entry which is preliminary data.</text>
</comment>
<accession>A0A1X0XRL3</accession>
<name>A0A1X0XRL3_MYCSI</name>
<dbReference type="Gene3D" id="3.40.50.300">
    <property type="entry name" value="P-loop containing nucleotide triphosphate hydrolases"/>
    <property type="match status" value="1"/>
</dbReference>
<evidence type="ECO:0000313" key="5">
    <source>
        <dbReference type="Proteomes" id="UP000193040"/>
    </source>
</evidence>
<dbReference type="STRING" id="1784.VC42_21545"/>
<dbReference type="InterPro" id="IPR013120">
    <property type="entry name" value="FAR_NAD-bd"/>
</dbReference>